<gene>
    <name evidence="2" type="ORF">HNR20_004922</name>
</gene>
<dbReference type="EMBL" id="JACHDP010000001">
    <property type="protein sequence ID" value="MBB5480417.1"/>
    <property type="molecule type" value="Genomic_DNA"/>
</dbReference>
<feature type="transmembrane region" description="Helical" evidence="1">
    <location>
        <begin position="34"/>
        <end position="55"/>
    </location>
</feature>
<accession>A0A840VUX1</accession>
<dbReference type="Proteomes" id="UP000586947">
    <property type="component" value="Unassembled WGS sequence"/>
</dbReference>
<evidence type="ECO:0000313" key="2">
    <source>
        <dbReference type="EMBL" id="MBB5480417.1"/>
    </source>
</evidence>
<keyword evidence="1" id="KW-0472">Membrane</keyword>
<keyword evidence="3" id="KW-1185">Reference proteome</keyword>
<dbReference type="AlphaFoldDB" id="A0A840VUX1"/>
<keyword evidence="1" id="KW-1133">Transmembrane helix</keyword>
<protein>
    <submittedName>
        <fullName evidence="2">Low temperature requirement protein LtrA</fullName>
    </submittedName>
</protein>
<comment type="caution">
    <text evidence="2">The sequence shown here is derived from an EMBL/GenBank/DDBJ whole genome shotgun (WGS) entry which is preliminary data.</text>
</comment>
<keyword evidence="1" id="KW-0812">Transmembrane</keyword>
<proteinExistence type="predicted"/>
<dbReference type="InterPro" id="IPR010640">
    <property type="entry name" value="Low_temperature_requirement_A"/>
</dbReference>
<organism evidence="2 3">
    <name type="scientific">Micromonospora parathelypteridis</name>
    <dbReference type="NCBI Taxonomy" id="1839617"/>
    <lineage>
        <taxon>Bacteria</taxon>
        <taxon>Bacillati</taxon>
        <taxon>Actinomycetota</taxon>
        <taxon>Actinomycetes</taxon>
        <taxon>Micromonosporales</taxon>
        <taxon>Micromonosporaceae</taxon>
        <taxon>Micromonospora</taxon>
    </lineage>
</organism>
<evidence type="ECO:0000256" key="1">
    <source>
        <dbReference type="SAM" id="Phobius"/>
    </source>
</evidence>
<sequence>MQTNPYAHWLMIVGVVATAAGIERIMDQPGERTGATMTALILGGAGLFLCGRAVLEHEVYERLPMSHVIGVVATVALAPFAAHLSGLAVSVAAGLVLLGVAVGESLRMRRRPVPVPASS</sequence>
<feature type="transmembrane region" description="Helical" evidence="1">
    <location>
        <begin position="6"/>
        <end position="22"/>
    </location>
</feature>
<dbReference type="Pfam" id="PF06772">
    <property type="entry name" value="LtrA"/>
    <property type="match status" value="1"/>
</dbReference>
<feature type="transmembrane region" description="Helical" evidence="1">
    <location>
        <begin position="75"/>
        <end position="102"/>
    </location>
</feature>
<name>A0A840VUX1_9ACTN</name>
<evidence type="ECO:0000313" key="3">
    <source>
        <dbReference type="Proteomes" id="UP000586947"/>
    </source>
</evidence>
<reference evidence="2 3" key="1">
    <citation type="submission" date="2020-08" db="EMBL/GenBank/DDBJ databases">
        <title>Sequencing the genomes of 1000 actinobacteria strains.</title>
        <authorList>
            <person name="Klenk H.-P."/>
        </authorList>
    </citation>
    <scope>NUCLEOTIDE SEQUENCE [LARGE SCALE GENOMIC DNA]</scope>
    <source>
        <strain evidence="2 3">DSM 103125</strain>
    </source>
</reference>